<sequence length="497" mass="54115">MMVIEINSITPLLAVLVSMVASVMILAFGKYPNIREGWTFVAAFIKFGLVISMLPLILKGNVVTYTVVEMLPNLPIAFKVDAFGILFAITSSFLWIFVTSYSIGYMRSLKEHAQTRYFFCFAIALSSAVGIAFSANLVTLFLFYELLTISTYPLVAHIETPEAISSGRKYLTYLMIAGVSLLFSIVVVYHYTGTTEFSFAGIAGMETIPQTTLVILFITFMIGCAKAAFMPLHAWLPAAMIAPTPVSALLHAVAVVKAGVFTALRVILYVFGVDLMQGSGLWLYMAYFVSITIILASIYALMQDNLKKRLAYSTVSQLSYIVLGAVLITPHGLTGGMLHIPYHAFMKITLFMCAGALIVTAKKENISEMKGIARQMPITMIAFTVGALGMIGMPPVGGYVTKWFLLLGAAELHSMILIAVLLVSAILNAAYFFPVIYVAFFKKPDHELKYKEAPLTMLVPLVLTAIVSIVIGIWPDAPGMFLDIVEIAVANVTGGGI</sequence>
<evidence type="ECO:0000313" key="1">
    <source>
        <dbReference type="EMBL" id="PXF59850.1"/>
    </source>
</evidence>
<dbReference type="EMBL" id="PQXF01000021">
    <property type="protein sequence ID" value="PXF59850.1"/>
    <property type="molecule type" value="Genomic_DNA"/>
</dbReference>
<organism evidence="1 2">
    <name type="scientific">Candidatus Methanogaster sp</name>
    <dbReference type="NCBI Taxonomy" id="3386292"/>
    <lineage>
        <taxon>Archaea</taxon>
        <taxon>Methanobacteriati</taxon>
        <taxon>Methanobacteriota</taxon>
        <taxon>Stenosarchaea group</taxon>
        <taxon>Methanomicrobia</taxon>
        <taxon>Methanosarcinales</taxon>
        <taxon>ANME-2 cluster</taxon>
        <taxon>Candidatus Methanogasteraceae</taxon>
        <taxon>Candidatus Methanogaster</taxon>
    </lineage>
</organism>
<proteinExistence type="predicted"/>
<protein>
    <submittedName>
        <fullName evidence="1">Cation:proton antiporter</fullName>
    </submittedName>
</protein>
<evidence type="ECO:0000313" key="2">
    <source>
        <dbReference type="Proteomes" id="UP000248329"/>
    </source>
</evidence>
<name>A0AC61L1J8_9EURY</name>
<accession>A0AC61L1J8</accession>
<comment type="caution">
    <text evidence="1">The sequence shown here is derived from an EMBL/GenBank/DDBJ whole genome shotgun (WGS) entry which is preliminary data.</text>
</comment>
<gene>
    <name evidence="1" type="ORF">C4B59_10610</name>
</gene>
<dbReference type="Proteomes" id="UP000248329">
    <property type="component" value="Unassembled WGS sequence"/>
</dbReference>
<reference evidence="1" key="1">
    <citation type="submission" date="2018-01" db="EMBL/GenBank/DDBJ databases">
        <authorList>
            <person name="Krukenberg V."/>
        </authorList>
    </citation>
    <scope>NUCLEOTIDE SEQUENCE</scope>
    <source>
        <strain evidence="1">E20ANME2</strain>
    </source>
</reference>